<keyword evidence="2" id="KW-1185">Reference proteome</keyword>
<protein>
    <submittedName>
        <fullName evidence="1">Uncharacterized protein</fullName>
    </submittedName>
</protein>
<sequence length="114" mass="12121">MLDGGIPANFSSISTLSRLAANQNNFSGSIPSGLTRCIIAEYAYTMGVTAAGNVYGFRVILLELLTRKPPISEGTELAKLVLPNWEHEDININATSLAIKKLDACSRGGCSCLC</sequence>
<name>A0ACC0XW73_9ROSI</name>
<proteinExistence type="predicted"/>
<gene>
    <name evidence="1" type="ORF">Pint_07685</name>
</gene>
<evidence type="ECO:0000313" key="2">
    <source>
        <dbReference type="Proteomes" id="UP001163603"/>
    </source>
</evidence>
<dbReference type="Proteomes" id="UP001163603">
    <property type="component" value="Chromosome 10"/>
</dbReference>
<comment type="caution">
    <text evidence="1">The sequence shown here is derived from an EMBL/GenBank/DDBJ whole genome shotgun (WGS) entry which is preliminary data.</text>
</comment>
<organism evidence="1 2">
    <name type="scientific">Pistacia integerrima</name>
    <dbReference type="NCBI Taxonomy" id="434235"/>
    <lineage>
        <taxon>Eukaryota</taxon>
        <taxon>Viridiplantae</taxon>
        <taxon>Streptophyta</taxon>
        <taxon>Embryophyta</taxon>
        <taxon>Tracheophyta</taxon>
        <taxon>Spermatophyta</taxon>
        <taxon>Magnoliopsida</taxon>
        <taxon>eudicotyledons</taxon>
        <taxon>Gunneridae</taxon>
        <taxon>Pentapetalae</taxon>
        <taxon>rosids</taxon>
        <taxon>malvids</taxon>
        <taxon>Sapindales</taxon>
        <taxon>Anacardiaceae</taxon>
        <taxon>Pistacia</taxon>
    </lineage>
</organism>
<evidence type="ECO:0000313" key="1">
    <source>
        <dbReference type="EMBL" id="KAJ0024528.1"/>
    </source>
</evidence>
<reference evidence="2" key="1">
    <citation type="journal article" date="2023" name="G3 (Bethesda)">
        <title>Genome assembly and association tests identify interacting loci associated with vigor, precocity, and sex in interspecific pistachio rootstocks.</title>
        <authorList>
            <person name="Palmer W."/>
            <person name="Jacygrad E."/>
            <person name="Sagayaradj S."/>
            <person name="Cavanaugh K."/>
            <person name="Han R."/>
            <person name="Bertier L."/>
            <person name="Beede B."/>
            <person name="Kafkas S."/>
            <person name="Golino D."/>
            <person name="Preece J."/>
            <person name="Michelmore R."/>
        </authorList>
    </citation>
    <scope>NUCLEOTIDE SEQUENCE [LARGE SCALE GENOMIC DNA]</scope>
</reference>
<accession>A0ACC0XW73</accession>
<dbReference type="EMBL" id="CM047745">
    <property type="protein sequence ID" value="KAJ0024528.1"/>
    <property type="molecule type" value="Genomic_DNA"/>
</dbReference>